<dbReference type="EC" id="2.1.1.-" evidence="3"/>
<dbReference type="InterPro" id="IPR029063">
    <property type="entry name" value="SAM-dependent_MTases_sf"/>
</dbReference>
<dbReference type="Gene3D" id="3.40.50.150">
    <property type="entry name" value="Vaccinia Virus protein VP39"/>
    <property type="match status" value="1"/>
</dbReference>
<dbReference type="CDD" id="cd02440">
    <property type="entry name" value="AdoMet_MTases"/>
    <property type="match status" value="1"/>
</dbReference>
<name>A0A174BD69_9FIRM</name>
<accession>A0A174BD69</accession>
<sequence>MRFFENTRKPQGFGGKLMTKMMNSGHAKLSQWGFSNISAKPDAEVLDVGCGGGANIAVWLDRCRNGHVTGMDYSEVSVAESQKLNALAIKQGKCNVVQGDVSAIPFSDATFDYVSAFETVYFWPGLVKCFSEVNRVLKSEGIFLICNESDGTNAADEKWTKMINGMKIYTSKQLVAALKEAGFTEIKTYSNAKNHWISIVATK</sequence>
<dbReference type="AlphaFoldDB" id="A0A174BD69"/>
<evidence type="ECO:0000313" key="4">
    <source>
        <dbReference type="Proteomes" id="UP000095645"/>
    </source>
</evidence>
<evidence type="ECO:0000256" key="1">
    <source>
        <dbReference type="ARBA" id="ARBA00022679"/>
    </source>
</evidence>
<dbReference type="InterPro" id="IPR013216">
    <property type="entry name" value="Methyltransf_11"/>
</dbReference>
<dbReference type="RefSeq" id="WP_055057907.1">
    <property type="nucleotide sequence ID" value="NZ_CYZP01000011.1"/>
</dbReference>
<organism evidence="3 4">
    <name type="scientific">Blautia obeum</name>
    <dbReference type="NCBI Taxonomy" id="40520"/>
    <lineage>
        <taxon>Bacteria</taxon>
        <taxon>Bacillati</taxon>
        <taxon>Bacillota</taxon>
        <taxon>Clostridia</taxon>
        <taxon>Lachnospirales</taxon>
        <taxon>Lachnospiraceae</taxon>
        <taxon>Blautia</taxon>
    </lineage>
</organism>
<dbReference type="GO" id="GO:0032259">
    <property type="term" value="P:methylation"/>
    <property type="evidence" value="ECO:0007669"/>
    <property type="project" value="UniProtKB-KW"/>
</dbReference>
<dbReference type="PANTHER" id="PTHR44068">
    <property type="entry name" value="ZGC:194242"/>
    <property type="match status" value="1"/>
</dbReference>
<dbReference type="InterPro" id="IPR050447">
    <property type="entry name" value="Erg6_SMT_methyltransf"/>
</dbReference>
<protein>
    <submittedName>
        <fullName evidence="3">Rebeccamycin O-methyltransferase</fullName>
        <ecNumber evidence="3">2.1.1.-</ecNumber>
    </submittedName>
</protein>
<reference evidence="3 4" key="1">
    <citation type="submission" date="2015-09" db="EMBL/GenBank/DDBJ databases">
        <authorList>
            <consortium name="Pathogen Informatics"/>
        </authorList>
    </citation>
    <scope>NUCLEOTIDE SEQUENCE [LARGE SCALE GENOMIC DNA]</scope>
    <source>
        <strain evidence="3 4">2789STDY5834861</strain>
    </source>
</reference>
<keyword evidence="1 3" id="KW-0808">Transferase</keyword>
<feature type="domain" description="Methyltransferase type 11" evidence="2">
    <location>
        <begin position="46"/>
        <end position="145"/>
    </location>
</feature>
<dbReference type="GO" id="GO:0016126">
    <property type="term" value="P:sterol biosynthetic process"/>
    <property type="evidence" value="ECO:0007669"/>
    <property type="project" value="TreeGrafter"/>
</dbReference>
<evidence type="ECO:0000313" key="3">
    <source>
        <dbReference type="EMBL" id="CUN97606.1"/>
    </source>
</evidence>
<dbReference type="SUPFAM" id="SSF53335">
    <property type="entry name" value="S-adenosyl-L-methionine-dependent methyltransferases"/>
    <property type="match status" value="1"/>
</dbReference>
<dbReference type="Pfam" id="PF08241">
    <property type="entry name" value="Methyltransf_11"/>
    <property type="match status" value="1"/>
</dbReference>
<dbReference type="Proteomes" id="UP000095645">
    <property type="component" value="Unassembled WGS sequence"/>
</dbReference>
<evidence type="ECO:0000259" key="2">
    <source>
        <dbReference type="Pfam" id="PF08241"/>
    </source>
</evidence>
<dbReference type="GO" id="GO:0003838">
    <property type="term" value="F:sterol 24-C-methyltransferase activity"/>
    <property type="evidence" value="ECO:0007669"/>
    <property type="project" value="TreeGrafter"/>
</dbReference>
<proteinExistence type="predicted"/>
<dbReference type="PANTHER" id="PTHR44068:SF1">
    <property type="entry name" value="HYPOTHETICAL LOC100005854"/>
    <property type="match status" value="1"/>
</dbReference>
<dbReference type="EMBL" id="CYZP01000011">
    <property type="protein sequence ID" value="CUN97606.1"/>
    <property type="molecule type" value="Genomic_DNA"/>
</dbReference>
<keyword evidence="3" id="KW-0489">Methyltransferase</keyword>
<gene>
    <name evidence="3" type="primary">rebM</name>
    <name evidence="3" type="ORF">ERS852476_01564</name>
</gene>